<accession>A0AAX6EVA9</accession>
<protein>
    <submittedName>
        <fullName evidence="2">Uncharacterized protein</fullName>
    </submittedName>
</protein>
<sequence>MKRRGGSGSQWRLTRRGDLPAVFRRVDGRRKVRGRGRPVGATLGSRVERRSGVGQTRLEGLVGGVHGEPLPVGGDRDERGTVTTTASYSTRRGKAAVGRDPAPAVRGGRGDAATARSSGRAAGVGTDWGVTRRAGWSDDRSGSVPVGQGGHSSLGAGDALELVCRFWDRWIVFVSDTRICNL</sequence>
<feature type="compositionally biased region" description="Low complexity" evidence="1">
    <location>
        <begin position="111"/>
        <end position="125"/>
    </location>
</feature>
<evidence type="ECO:0000256" key="1">
    <source>
        <dbReference type="SAM" id="MobiDB-lite"/>
    </source>
</evidence>
<proteinExistence type="predicted"/>
<name>A0AAX6EVA9_IRIPA</name>
<feature type="region of interest" description="Disordered" evidence="1">
    <location>
        <begin position="61"/>
        <end position="152"/>
    </location>
</feature>
<evidence type="ECO:0000313" key="3">
    <source>
        <dbReference type="Proteomes" id="UP001140949"/>
    </source>
</evidence>
<reference evidence="2" key="2">
    <citation type="submission" date="2023-04" db="EMBL/GenBank/DDBJ databases">
        <authorList>
            <person name="Bruccoleri R.E."/>
            <person name="Oakeley E.J."/>
            <person name="Faust A.-M."/>
            <person name="Dessus-Babus S."/>
            <person name="Altorfer M."/>
            <person name="Burckhardt D."/>
            <person name="Oertli M."/>
            <person name="Naumann U."/>
            <person name="Petersen F."/>
            <person name="Wong J."/>
        </authorList>
    </citation>
    <scope>NUCLEOTIDE SEQUENCE</scope>
    <source>
        <strain evidence="2">GSM-AAB239-AS_SAM_17_03QT</strain>
        <tissue evidence="2">Leaf</tissue>
    </source>
</reference>
<keyword evidence="3" id="KW-1185">Reference proteome</keyword>
<gene>
    <name evidence="2" type="ORF">M6B38_168920</name>
</gene>
<dbReference type="AlphaFoldDB" id="A0AAX6EVA9"/>
<dbReference type="Proteomes" id="UP001140949">
    <property type="component" value="Unassembled WGS sequence"/>
</dbReference>
<feature type="compositionally biased region" description="Polar residues" evidence="1">
    <location>
        <begin position="81"/>
        <end position="90"/>
    </location>
</feature>
<evidence type="ECO:0000313" key="2">
    <source>
        <dbReference type="EMBL" id="KAJ6808030.1"/>
    </source>
</evidence>
<organism evidence="2 3">
    <name type="scientific">Iris pallida</name>
    <name type="common">Sweet iris</name>
    <dbReference type="NCBI Taxonomy" id="29817"/>
    <lineage>
        <taxon>Eukaryota</taxon>
        <taxon>Viridiplantae</taxon>
        <taxon>Streptophyta</taxon>
        <taxon>Embryophyta</taxon>
        <taxon>Tracheophyta</taxon>
        <taxon>Spermatophyta</taxon>
        <taxon>Magnoliopsida</taxon>
        <taxon>Liliopsida</taxon>
        <taxon>Asparagales</taxon>
        <taxon>Iridaceae</taxon>
        <taxon>Iridoideae</taxon>
        <taxon>Irideae</taxon>
        <taxon>Iris</taxon>
    </lineage>
</organism>
<reference evidence="2" key="1">
    <citation type="journal article" date="2023" name="GigaByte">
        <title>Genome assembly of the bearded iris, Iris pallida Lam.</title>
        <authorList>
            <person name="Bruccoleri R.E."/>
            <person name="Oakeley E.J."/>
            <person name="Faust A.M.E."/>
            <person name="Altorfer M."/>
            <person name="Dessus-Babus S."/>
            <person name="Burckhardt D."/>
            <person name="Oertli M."/>
            <person name="Naumann U."/>
            <person name="Petersen F."/>
            <person name="Wong J."/>
        </authorList>
    </citation>
    <scope>NUCLEOTIDE SEQUENCE</scope>
    <source>
        <strain evidence="2">GSM-AAB239-AS_SAM_17_03QT</strain>
    </source>
</reference>
<dbReference type="EMBL" id="JANAVB010033620">
    <property type="protein sequence ID" value="KAJ6808030.1"/>
    <property type="molecule type" value="Genomic_DNA"/>
</dbReference>
<comment type="caution">
    <text evidence="2">The sequence shown here is derived from an EMBL/GenBank/DDBJ whole genome shotgun (WGS) entry which is preliminary data.</text>
</comment>